<feature type="transmembrane region" description="Helical" evidence="7">
    <location>
        <begin position="20"/>
        <end position="40"/>
    </location>
</feature>
<feature type="transmembrane region" description="Helical" evidence="7">
    <location>
        <begin position="226"/>
        <end position="248"/>
    </location>
</feature>
<accession>A0ABZ2ME80</accession>
<evidence type="ECO:0000256" key="2">
    <source>
        <dbReference type="ARBA" id="ARBA00022448"/>
    </source>
</evidence>
<evidence type="ECO:0000259" key="8">
    <source>
        <dbReference type="PROSITE" id="PS50928"/>
    </source>
</evidence>
<keyword evidence="2 7" id="KW-0813">Transport</keyword>
<evidence type="ECO:0000256" key="7">
    <source>
        <dbReference type="RuleBase" id="RU363032"/>
    </source>
</evidence>
<evidence type="ECO:0000313" key="9">
    <source>
        <dbReference type="EMBL" id="WXB75328.1"/>
    </source>
</evidence>
<dbReference type="InterPro" id="IPR000515">
    <property type="entry name" value="MetI-like"/>
</dbReference>
<evidence type="ECO:0000256" key="6">
    <source>
        <dbReference type="ARBA" id="ARBA00023136"/>
    </source>
</evidence>
<feature type="transmembrane region" description="Helical" evidence="7">
    <location>
        <begin position="70"/>
        <end position="90"/>
    </location>
</feature>
<dbReference type="InterPro" id="IPR010065">
    <property type="entry name" value="AA_ABC_transptr_permease_3TM"/>
</dbReference>
<protein>
    <submittedName>
        <fullName evidence="9">Amino acid ABC transporter permease</fullName>
    </submittedName>
</protein>
<proteinExistence type="inferred from homology"/>
<dbReference type="PROSITE" id="PS50928">
    <property type="entry name" value="ABC_TM1"/>
    <property type="match status" value="1"/>
</dbReference>
<dbReference type="PANTHER" id="PTHR30614">
    <property type="entry name" value="MEMBRANE COMPONENT OF AMINO ACID ABC TRANSPORTER"/>
    <property type="match status" value="1"/>
</dbReference>
<dbReference type="Pfam" id="PF00528">
    <property type="entry name" value="BPD_transp_1"/>
    <property type="match status" value="1"/>
</dbReference>
<evidence type="ECO:0000256" key="4">
    <source>
        <dbReference type="ARBA" id="ARBA00022692"/>
    </source>
</evidence>
<keyword evidence="4 7" id="KW-0812">Transmembrane</keyword>
<dbReference type="RefSeq" id="WP_338748040.1">
    <property type="nucleotide sequence ID" value="NZ_CP144913.1"/>
</dbReference>
<keyword evidence="3" id="KW-1003">Cell membrane</keyword>
<organism evidence="9 10">
    <name type="scientific">Janibacter alittae</name>
    <dbReference type="NCBI Taxonomy" id="3115209"/>
    <lineage>
        <taxon>Bacteria</taxon>
        <taxon>Bacillati</taxon>
        <taxon>Actinomycetota</taxon>
        <taxon>Actinomycetes</taxon>
        <taxon>Micrococcales</taxon>
        <taxon>Intrasporangiaceae</taxon>
        <taxon>Janibacter</taxon>
    </lineage>
</organism>
<gene>
    <name evidence="9" type="ORF">V1351_10205</name>
</gene>
<evidence type="ECO:0000313" key="10">
    <source>
        <dbReference type="Proteomes" id="UP001382727"/>
    </source>
</evidence>
<sequence>MSTVLFDNPGPVTRARHRVYTGVALLAFGVLLGFALWQLWSTEQITPDKWEAFTEPHIIQALFEGLLDTLSAAALAITLAVTFGAVFATGRLSDRAWVRWPSWLVVEFFRAVPLLLLILVIFLGFSSLGPYWSLVLGLMLYNGSVLAEIFRAGVQAVPKGQSEAAYAIGMTKSQVLAQILAPQAVRSMLPAIISQCIVALKDTALGYVIGASGILKVGKQIYISPLYNNPFATAVVLAVVFIIVNYSLSRLAVYAEHKMSQRGATTVENVESTTGA</sequence>
<keyword evidence="10" id="KW-1185">Reference proteome</keyword>
<evidence type="ECO:0000256" key="5">
    <source>
        <dbReference type="ARBA" id="ARBA00022989"/>
    </source>
</evidence>
<dbReference type="PANTHER" id="PTHR30614:SF21">
    <property type="entry name" value="AMINO ACID ABC TRANSPORTER PERMEASE"/>
    <property type="match status" value="1"/>
</dbReference>
<name>A0ABZ2ME80_9MICO</name>
<reference evidence="9 10" key="1">
    <citation type="submission" date="2024-02" db="EMBL/GenBank/DDBJ databases">
        <title>Janibacter sp. nov., isolated from gut of marine sandworm.</title>
        <authorList>
            <person name="Kim B."/>
            <person name="Jun M.O."/>
            <person name="Shin N.-R."/>
        </authorList>
    </citation>
    <scope>NUCLEOTIDE SEQUENCE [LARGE SCALE GENOMIC DNA]</scope>
    <source>
        <strain evidence="9 10">A1S7</strain>
    </source>
</reference>
<dbReference type="CDD" id="cd06261">
    <property type="entry name" value="TM_PBP2"/>
    <property type="match status" value="1"/>
</dbReference>
<evidence type="ECO:0000256" key="1">
    <source>
        <dbReference type="ARBA" id="ARBA00004651"/>
    </source>
</evidence>
<feature type="domain" description="ABC transmembrane type-1" evidence="8">
    <location>
        <begin position="66"/>
        <end position="252"/>
    </location>
</feature>
<feature type="transmembrane region" description="Helical" evidence="7">
    <location>
        <begin position="102"/>
        <end position="125"/>
    </location>
</feature>
<dbReference type="SUPFAM" id="SSF161098">
    <property type="entry name" value="MetI-like"/>
    <property type="match status" value="1"/>
</dbReference>
<dbReference type="Proteomes" id="UP001382727">
    <property type="component" value="Chromosome"/>
</dbReference>
<keyword evidence="6 7" id="KW-0472">Membrane</keyword>
<dbReference type="NCBIfam" id="TIGR01726">
    <property type="entry name" value="HEQRo_perm_3TM"/>
    <property type="match status" value="1"/>
</dbReference>
<dbReference type="InterPro" id="IPR035906">
    <property type="entry name" value="MetI-like_sf"/>
</dbReference>
<comment type="similarity">
    <text evidence="7">Belongs to the binding-protein-dependent transport system permease family.</text>
</comment>
<comment type="subcellular location">
    <subcellularLocation>
        <location evidence="1 7">Cell membrane</location>
        <topology evidence="1 7">Multi-pass membrane protein</topology>
    </subcellularLocation>
</comment>
<dbReference type="InterPro" id="IPR043429">
    <property type="entry name" value="ArtM/GltK/GlnP/TcyL/YhdX-like"/>
</dbReference>
<dbReference type="Gene3D" id="1.10.3720.10">
    <property type="entry name" value="MetI-like"/>
    <property type="match status" value="1"/>
</dbReference>
<dbReference type="EMBL" id="CP144913">
    <property type="protein sequence ID" value="WXB75328.1"/>
    <property type="molecule type" value="Genomic_DNA"/>
</dbReference>
<keyword evidence="5 7" id="KW-1133">Transmembrane helix</keyword>
<evidence type="ECO:0000256" key="3">
    <source>
        <dbReference type="ARBA" id="ARBA00022475"/>
    </source>
</evidence>